<dbReference type="Proteomes" id="UP000054342">
    <property type="component" value="Unassembled WGS sequence"/>
</dbReference>
<evidence type="ECO:0000313" key="2">
    <source>
        <dbReference type="EMBL" id="KIW54969.1"/>
    </source>
</evidence>
<dbReference type="AlphaFoldDB" id="A0A0D2F532"/>
<protein>
    <submittedName>
        <fullName evidence="2">Uncharacterized protein</fullName>
    </submittedName>
</protein>
<gene>
    <name evidence="2" type="ORF">PV05_07289</name>
</gene>
<feature type="region of interest" description="Disordered" evidence="1">
    <location>
        <begin position="1"/>
        <end position="137"/>
    </location>
</feature>
<evidence type="ECO:0000256" key="1">
    <source>
        <dbReference type="SAM" id="MobiDB-lite"/>
    </source>
</evidence>
<reference evidence="2 3" key="1">
    <citation type="submission" date="2015-01" db="EMBL/GenBank/DDBJ databases">
        <title>The Genome Sequence of Exophiala xenobiotica CBS118157.</title>
        <authorList>
            <consortium name="The Broad Institute Genomics Platform"/>
            <person name="Cuomo C."/>
            <person name="de Hoog S."/>
            <person name="Gorbushina A."/>
            <person name="Stielow B."/>
            <person name="Teixiera M."/>
            <person name="Abouelleil A."/>
            <person name="Chapman S.B."/>
            <person name="Priest M."/>
            <person name="Young S.K."/>
            <person name="Wortman J."/>
            <person name="Nusbaum C."/>
            <person name="Birren B."/>
        </authorList>
    </citation>
    <scope>NUCLEOTIDE SEQUENCE [LARGE SCALE GENOMIC DNA]</scope>
    <source>
        <strain evidence="2 3">CBS 118157</strain>
    </source>
</reference>
<name>A0A0D2F532_9EURO</name>
<organism evidence="2 3">
    <name type="scientific">Exophiala xenobiotica</name>
    <dbReference type="NCBI Taxonomy" id="348802"/>
    <lineage>
        <taxon>Eukaryota</taxon>
        <taxon>Fungi</taxon>
        <taxon>Dikarya</taxon>
        <taxon>Ascomycota</taxon>
        <taxon>Pezizomycotina</taxon>
        <taxon>Eurotiomycetes</taxon>
        <taxon>Chaetothyriomycetidae</taxon>
        <taxon>Chaetothyriales</taxon>
        <taxon>Herpotrichiellaceae</taxon>
        <taxon>Exophiala</taxon>
    </lineage>
</organism>
<feature type="compositionally biased region" description="Basic and acidic residues" evidence="1">
    <location>
        <begin position="118"/>
        <end position="137"/>
    </location>
</feature>
<feature type="compositionally biased region" description="Basic and acidic residues" evidence="1">
    <location>
        <begin position="39"/>
        <end position="54"/>
    </location>
</feature>
<keyword evidence="3" id="KW-1185">Reference proteome</keyword>
<feature type="compositionally biased region" description="Basic and acidic residues" evidence="1">
    <location>
        <begin position="93"/>
        <end position="102"/>
    </location>
</feature>
<dbReference type="RefSeq" id="XP_013315553.1">
    <property type="nucleotide sequence ID" value="XM_013460099.1"/>
</dbReference>
<evidence type="ECO:0000313" key="3">
    <source>
        <dbReference type="Proteomes" id="UP000054342"/>
    </source>
</evidence>
<proteinExistence type="predicted"/>
<dbReference type="HOGENOM" id="CLU_1865144_0_0_1"/>
<dbReference type="GeneID" id="25329197"/>
<dbReference type="EMBL" id="KN847320">
    <property type="protein sequence ID" value="KIW54969.1"/>
    <property type="molecule type" value="Genomic_DNA"/>
</dbReference>
<accession>A0A0D2F532</accession>
<sequence length="137" mass="14594">MSGPREVPMGTKQKYTPSDPGQKGGEGFSGGSNAFPGKDPAEDHQYGHDGDKSSFQKPVSWPYTSEGVDPPPRQGPAPGNNGSSQPTSPRAAANRDKLEGTRHGGVNPNAPQNTKPFEPSKEKHDSGKKKDEKKNKD</sequence>